<protein>
    <submittedName>
        <fullName evidence="2">Uncharacterized protein</fullName>
    </submittedName>
</protein>
<feature type="region of interest" description="Disordered" evidence="1">
    <location>
        <begin position="26"/>
        <end position="65"/>
    </location>
</feature>
<dbReference type="EMBL" id="HE983625">
    <property type="protein sequence ID" value="CCM07277.1"/>
    <property type="molecule type" value="Genomic_DNA"/>
</dbReference>
<gene>
    <name evidence="2" type="ORF">BN340_93</name>
</gene>
<evidence type="ECO:0000313" key="2">
    <source>
        <dbReference type="EMBL" id="CCM07277.1"/>
    </source>
</evidence>
<sequence length="137" mass="15602">MEKVEIKRIRCSPRNRMKQNLRWRSEARLRADEEPPCQSVAGKASGEGSVSELATESTKYEQKLKKAKNRRRCRCEEKSAVRGHKVWERPSTAFDGSPMDLNRPFNGRLTRWGPHSVTCAPETRGSNDVPRAGYGTK</sequence>
<reference evidence="2" key="2">
    <citation type="submission" date="2013-01" db="EMBL/GenBank/DDBJ databases">
        <title>Three infectious Banana streak virus species laying in wait in the banana genome of a wild diploid Musa balbisiana.</title>
        <authorList>
            <person name="Iskra-Caruana M.L."/>
            <person name="Bocs S."/>
            <person name="Droc G."/>
            <person name="Baurens F.C."/>
            <person name="Chabannes M."/>
        </authorList>
    </citation>
    <scope>NUCLEOTIDE SEQUENCE</scope>
</reference>
<proteinExistence type="predicted"/>
<accession>L8BSJ4</accession>
<feature type="region of interest" description="Disordered" evidence="1">
    <location>
        <begin position="116"/>
        <end position="137"/>
    </location>
</feature>
<evidence type="ECO:0000256" key="1">
    <source>
        <dbReference type="SAM" id="MobiDB-lite"/>
    </source>
</evidence>
<organism evidence="2">
    <name type="scientific">Musa balbisiana</name>
    <name type="common">Banana</name>
    <dbReference type="NCBI Taxonomy" id="52838"/>
    <lineage>
        <taxon>Eukaryota</taxon>
        <taxon>Viridiplantae</taxon>
        <taxon>Streptophyta</taxon>
        <taxon>Embryophyta</taxon>
        <taxon>Tracheophyta</taxon>
        <taxon>Spermatophyta</taxon>
        <taxon>Magnoliopsida</taxon>
        <taxon>Liliopsida</taxon>
        <taxon>Zingiberales</taxon>
        <taxon>Musaceae</taxon>
        <taxon>Musa</taxon>
    </lineage>
</organism>
<name>L8BSJ4_MUSBA</name>
<reference evidence="2" key="1">
    <citation type="submission" date="2012-08" db="EMBL/GenBank/DDBJ databases">
        <authorList>
            <person name="BAURENS F."/>
        </authorList>
    </citation>
    <scope>NUCLEOTIDE SEQUENCE</scope>
</reference>
<dbReference type="AlphaFoldDB" id="L8BSJ4"/>